<dbReference type="InterPro" id="IPR001646">
    <property type="entry name" value="5peptide_repeat"/>
</dbReference>
<dbReference type="EMBL" id="JBEQCT010000005">
    <property type="protein sequence ID" value="MFM2485701.1"/>
    <property type="molecule type" value="Genomic_DNA"/>
</dbReference>
<dbReference type="SUPFAM" id="SSF141571">
    <property type="entry name" value="Pentapeptide repeat-like"/>
    <property type="match status" value="1"/>
</dbReference>
<dbReference type="PANTHER" id="PTHR42999">
    <property type="entry name" value="ANTIBIOTIC RESISTANCE PROTEIN MCBG"/>
    <property type="match status" value="1"/>
</dbReference>
<dbReference type="InterPro" id="IPR052949">
    <property type="entry name" value="PA_immunity-related"/>
</dbReference>
<dbReference type="PANTHER" id="PTHR42999:SF1">
    <property type="entry name" value="PENTAPEPTIDE REPEAT-CONTAINING PROTEIN"/>
    <property type="match status" value="1"/>
</dbReference>
<name>A0ABW9G7P4_9GAMM</name>
<evidence type="ECO:0000313" key="2">
    <source>
        <dbReference type="Proteomes" id="UP001629953"/>
    </source>
</evidence>
<dbReference type="Pfam" id="PF13599">
    <property type="entry name" value="Pentapeptide_4"/>
    <property type="match status" value="2"/>
</dbReference>
<gene>
    <name evidence="1" type="ORF">ABUE30_11635</name>
</gene>
<dbReference type="Gene3D" id="2.160.20.80">
    <property type="entry name" value="E3 ubiquitin-protein ligase SopA"/>
    <property type="match status" value="1"/>
</dbReference>
<accession>A0ABW9G7P4</accession>
<proteinExistence type="predicted"/>
<organism evidence="1 2">
    <name type="scientific">Celerinatantimonas yamalensis</name>
    <dbReference type="NCBI Taxonomy" id="559956"/>
    <lineage>
        <taxon>Bacteria</taxon>
        <taxon>Pseudomonadati</taxon>
        <taxon>Pseudomonadota</taxon>
        <taxon>Gammaproteobacteria</taxon>
        <taxon>Celerinatantimonadaceae</taxon>
        <taxon>Celerinatantimonas</taxon>
    </lineage>
</organism>
<comment type="caution">
    <text evidence="1">The sequence shown here is derived from an EMBL/GenBank/DDBJ whole genome shotgun (WGS) entry which is preliminary data.</text>
</comment>
<keyword evidence="2" id="KW-1185">Reference proteome</keyword>
<dbReference type="RefSeq" id="WP_408623950.1">
    <property type="nucleotide sequence ID" value="NZ_JBEQCT010000005.1"/>
</dbReference>
<reference evidence="1 2" key="1">
    <citation type="journal article" date="2013" name="Int. J. Syst. Evol. Microbiol.">
        <title>Celerinatantimonas yamalensis sp. nov., a cold-adapted diazotrophic bacterium from a cold permafrost brine.</title>
        <authorList>
            <person name="Shcherbakova V."/>
            <person name="Chuvilskaya N."/>
            <person name="Rivkina E."/>
            <person name="Demidov N."/>
            <person name="Uchaeva V."/>
            <person name="Suetin S."/>
            <person name="Suzina N."/>
            <person name="Gilichinsky D."/>
        </authorList>
    </citation>
    <scope>NUCLEOTIDE SEQUENCE [LARGE SCALE GENOMIC DNA]</scope>
    <source>
        <strain evidence="1 2">C7</strain>
    </source>
</reference>
<sequence>METLKDGELYFDRLFTKLKLPEANYERIEFEDCCFSECDFSQSKFHYCQFINCEFNGCNLSLIDLSSTRLFGVSFEASKLVGVDWTKAHWPIYHRDFELTFSDCNLSDSSFFALVLNELSLKTCQLHDVDFREGHFKNSVMSDCDFRGSLFIQTNLEHADLSGSTNYAINVFENRVKGAKFSRFEALSLLEYLGVELVD</sequence>
<evidence type="ECO:0000313" key="1">
    <source>
        <dbReference type="EMBL" id="MFM2485701.1"/>
    </source>
</evidence>
<protein>
    <submittedName>
        <fullName evidence="1">Pentapeptide repeat-containing protein</fullName>
    </submittedName>
</protein>
<dbReference type="Proteomes" id="UP001629953">
    <property type="component" value="Unassembled WGS sequence"/>
</dbReference>